<proteinExistence type="predicted"/>
<sequence>MLLESLLSCYGKVPRLACWRFVIRGLEDDGLEDEPS</sequence>
<gene>
    <name evidence="1" type="ORF">MNBD_PLANCTO03-85</name>
</gene>
<organism evidence="1">
    <name type="scientific">hydrothermal vent metagenome</name>
    <dbReference type="NCBI Taxonomy" id="652676"/>
    <lineage>
        <taxon>unclassified sequences</taxon>
        <taxon>metagenomes</taxon>
        <taxon>ecological metagenomes</taxon>
    </lineage>
</organism>
<dbReference type="AlphaFoldDB" id="A0A3B1E987"/>
<name>A0A3B1E987_9ZZZZ</name>
<dbReference type="EMBL" id="UOGK01000760">
    <property type="protein sequence ID" value="VAX42827.1"/>
    <property type="molecule type" value="Genomic_DNA"/>
</dbReference>
<evidence type="ECO:0000313" key="1">
    <source>
        <dbReference type="EMBL" id="VAX42827.1"/>
    </source>
</evidence>
<accession>A0A3B1E987</accession>
<protein>
    <submittedName>
        <fullName evidence="1">Uncharacterized protein</fullName>
    </submittedName>
</protein>
<reference evidence="1" key="1">
    <citation type="submission" date="2018-06" db="EMBL/GenBank/DDBJ databases">
        <authorList>
            <person name="Zhirakovskaya E."/>
        </authorList>
    </citation>
    <scope>NUCLEOTIDE SEQUENCE</scope>
</reference>